<reference evidence="1 2" key="1">
    <citation type="journal article" date="2012" name="PLoS Pathog.">
        <title>Diverse lifestyles and strategies of plant pathogenesis encoded in the genomes of eighteen Dothideomycetes fungi.</title>
        <authorList>
            <person name="Ohm R.A."/>
            <person name="Feau N."/>
            <person name="Henrissat B."/>
            <person name="Schoch C.L."/>
            <person name="Horwitz B.A."/>
            <person name="Barry K.W."/>
            <person name="Condon B.J."/>
            <person name="Copeland A.C."/>
            <person name="Dhillon B."/>
            <person name="Glaser F."/>
            <person name="Hesse C.N."/>
            <person name="Kosti I."/>
            <person name="LaButti K."/>
            <person name="Lindquist E.A."/>
            <person name="Lucas S."/>
            <person name="Salamov A.A."/>
            <person name="Bradshaw R.E."/>
            <person name="Ciuffetti L."/>
            <person name="Hamelin R.C."/>
            <person name="Kema G.H.J."/>
            <person name="Lawrence C."/>
            <person name="Scott J.A."/>
            <person name="Spatafora J.W."/>
            <person name="Turgeon B.G."/>
            <person name="de Wit P.J.G.M."/>
            <person name="Zhong S."/>
            <person name="Goodwin S.B."/>
            <person name="Grigoriev I.V."/>
        </authorList>
    </citation>
    <scope>NUCLEOTIDE SEQUENCE [LARGE SCALE GENOMIC DNA]</scope>
    <source>
        <strain evidence="1 2">SO2202</strain>
    </source>
</reference>
<dbReference type="PANTHER" id="PTHR46513:SF13">
    <property type="entry name" value="EGF-LIKE DOMAIN-CONTAINING PROTEIN"/>
    <property type="match status" value="1"/>
</dbReference>
<evidence type="ECO:0000313" key="2">
    <source>
        <dbReference type="Proteomes" id="UP000016931"/>
    </source>
</evidence>
<dbReference type="STRING" id="692275.M3DCA5"/>
<dbReference type="Gene3D" id="2.120.10.30">
    <property type="entry name" value="TolB, C-terminal domain"/>
    <property type="match status" value="2"/>
</dbReference>
<dbReference type="OMA" id="GMKVMRC"/>
<dbReference type="RefSeq" id="XP_016763560.1">
    <property type="nucleotide sequence ID" value="XM_016904229.1"/>
</dbReference>
<keyword evidence="2" id="KW-1185">Reference proteome</keyword>
<dbReference type="Proteomes" id="UP000016931">
    <property type="component" value="Unassembled WGS sequence"/>
</dbReference>
<dbReference type="InterPro" id="IPR000033">
    <property type="entry name" value="LDLR_classB_rpt"/>
</dbReference>
<dbReference type="HOGENOM" id="CLU_072072_0_0_1"/>
<dbReference type="PANTHER" id="PTHR46513">
    <property type="entry name" value="VITELLOGENIN RECEPTOR-LIKE PROTEIN-RELATED-RELATED"/>
    <property type="match status" value="1"/>
</dbReference>
<dbReference type="InterPro" id="IPR050778">
    <property type="entry name" value="Cueball_EGF_LRP_Nidogen"/>
</dbReference>
<organism evidence="1 2">
    <name type="scientific">Sphaerulina musiva (strain SO2202)</name>
    <name type="common">Poplar stem canker fungus</name>
    <name type="synonym">Septoria musiva</name>
    <dbReference type="NCBI Taxonomy" id="692275"/>
    <lineage>
        <taxon>Eukaryota</taxon>
        <taxon>Fungi</taxon>
        <taxon>Dikarya</taxon>
        <taxon>Ascomycota</taxon>
        <taxon>Pezizomycotina</taxon>
        <taxon>Dothideomycetes</taxon>
        <taxon>Dothideomycetidae</taxon>
        <taxon>Mycosphaerellales</taxon>
        <taxon>Mycosphaerellaceae</taxon>
        <taxon>Sphaerulina</taxon>
    </lineage>
</organism>
<dbReference type="SMART" id="SM00135">
    <property type="entry name" value="LY"/>
    <property type="match status" value="3"/>
</dbReference>
<evidence type="ECO:0000313" key="1">
    <source>
        <dbReference type="EMBL" id="EMF15439.1"/>
    </source>
</evidence>
<name>M3DCA5_SPHMS</name>
<accession>M3DCA5</accession>
<dbReference type="EMBL" id="KB456261">
    <property type="protein sequence ID" value="EMF15439.1"/>
    <property type="molecule type" value="Genomic_DNA"/>
</dbReference>
<protein>
    <submittedName>
        <fullName evidence="1">YWTD domain-containing protein</fullName>
    </submittedName>
</protein>
<dbReference type="GO" id="GO:0060070">
    <property type="term" value="P:canonical Wnt signaling pathway"/>
    <property type="evidence" value="ECO:0007669"/>
    <property type="project" value="TreeGrafter"/>
</dbReference>
<dbReference type="GeneID" id="27901366"/>
<dbReference type="InterPro" id="IPR011042">
    <property type="entry name" value="6-blade_b-propeller_TolB-like"/>
</dbReference>
<sequence length="326" mass="36279">MPSADKVTVLYVLDVKDAKDDDKLDVSGRVAVGSVVKGGLQTLIEHQERPDGIEVISEGDGHLIWTQMGIPNKNDGHIQCSDLDGKNIRDVYAPGEIHTPKQCSVDVINHKFYVCDREGMRVHRSNLDGSEKEVLIRRGDYNNPEHVSDKTRHCVGICVDQKRGKFYWTQKGTSKGGKGFIYRANITMPPGKNADTRDDIETLFRNLPEPIDLEINPETQTLYWTDRGAEPKGNTLNKADISGDFSSSTENRDYQVLGEHLHEAIGLKVDEVNKHIYVSDLGGSIYRYGLEGGKPENLFEGEGVYTGLALARLEKSRAKAMFGFDA</sequence>
<gene>
    <name evidence="1" type="ORF">SEPMUDRAFT_147323</name>
</gene>
<dbReference type="GO" id="GO:0005886">
    <property type="term" value="C:plasma membrane"/>
    <property type="evidence" value="ECO:0007669"/>
    <property type="project" value="TreeGrafter"/>
</dbReference>
<dbReference type="OrthoDB" id="5958943at2759"/>
<proteinExistence type="predicted"/>
<dbReference type="AlphaFoldDB" id="M3DCA5"/>
<dbReference type="eggNOG" id="KOG2304">
    <property type="taxonomic scope" value="Eukaryota"/>
</dbReference>
<dbReference type="SUPFAM" id="SSF101898">
    <property type="entry name" value="NHL repeat"/>
    <property type="match status" value="1"/>
</dbReference>